<dbReference type="SMART" id="SM00060">
    <property type="entry name" value="FN3"/>
    <property type="match status" value="6"/>
</dbReference>
<dbReference type="InterPro" id="IPR013783">
    <property type="entry name" value="Ig-like_fold"/>
</dbReference>
<dbReference type="Pfam" id="PF13860">
    <property type="entry name" value="FlgD_ig"/>
    <property type="match status" value="1"/>
</dbReference>
<dbReference type="InterPro" id="IPR008930">
    <property type="entry name" value="Terpenoid_cyclase/PrenylTrfase"/>
</dbReference>
<dbReference type="PROSITE" id="PS50853">
    <property type="entry name" value="FN3"/>
    <property type="match status" value="2"/>
</dbReference>
<dbReference type="InterPro" id="IPR008979">
    <property type="entry name" value="Galactose-bd-like_sf"/>
</dbReference>
<dbReference type="InterPro" id="IPR003961">
    <property type="entry name" value="FN3_dom"/>
</dbReference>
<feature type="domain" description="Fibronectin type-III" evidence="2">
    <location>
        <begin position="3542"/>
        <end position="3637"/>
    </location>
</feature>
<evidence type="ECO:0000256" key="1">
    <source>
        <dbReference type="ARBA" id="ARBA00022737"/>
    </source>
</evidence>
<reference evidence="3 4" key="1">
    <citation type="submission" date="2018-08" db="EMBL/GenBank/DDBJ databases">
        <title>Wenzhouxiangella salilacus sp. nov., a novel bacterium isolated from a saline lake in Xinjiang Province, China.</title>
        <authorList>
            <person name="Han S."/>
        </authorList>
    </citation>
    <scope>NUCLEOTIDE SEQUENCE [LARGE SCALE GENOMIC DNA]</scope>
    <source>
        <strain evidence="3 4">XDB06</strain>
    </source>
</reference>
<dbReference type="SUPFAM" id="SSF48239">
    <property type="entry name" value="Terpenoid cyclases/Protein prenyltransferases"/>
    <property type="match status" value="1"/>
</dbReference>
<name>A0A3E1KCI4_9GAMM</name>
<accession>A0A3E1KCI4</accession>
<gene>
    <name evidence="3" type="ORF">DZC52_01365</name>
</gene>
<dbReference type="CDD" id="cd00688">
    <property type="entry name" value="ISOPREN_C2_like"/>
    <property type="match status" value="1"/>
</dbReference>
<organism evidence="3 4">
    <name type="scientific">Wenzhouxiangella sediminis</name>
    <dbReference type="NCBI Taxonomy" id="1792836"/>
    <lineage>
        <taxon>Bacteria</taxon>
        <taxon>Pseudomonadati</taxon>
        <taxon>Pseudomonadota</taxon>
        <taxon>Gammaproteobacteria</taxon>
        <taxon>Chromatiales</taxon>
        <taxon>Wenzhouxiangellaceae</taxon>
        <taxon>Wenzhouxiangella</taxon>
    </lineage>
</organism>
<dbReference type="Gene3D" id="2.120.10.30">
    <property type="entry name" value="TolB, C-terminal domain"/>
    <property type="match status" value="1"/>
</dbReference>
<dbReference type="SUPFAM" id="SSF82171">
    <property type="entry name" value="DPP6 N-terminal domain-like"/>
    <property type="match status" value="1"/>
</dbReference>
<dbReference type="InterPro" id="IPR050964">
    <property type="entry name" value="Striated_Muscle_Regulatory"/>
</dbReference>
<dbReference type="SUPFAM" id="SSF49785">
    <property type="entry name" value="Galactose-binding domain-like"/>
    <property type="match status" value="1"/>
</dbReference>
<dbReference type="Proteomes" id="UP000260351">
    <property type="component" value="Unassembled WGS sequence"/>
</dbReference>
<dbReference type="Gene3D" id="1.50.10.20">
    <property type="match status" value="1"/>
</dbReference>
<feature type="domain" description="Fibronectin type-III" evidence="2">
    <location>
        <begin position="3737"/>
        <end position="3831"/>
    </location>
</feature>
<dbReference type="InterPro" id="IPR011635">
    <property type="entry name" value="CARDB"/>
</dbReference>
<evidence type="ECO:0000313" key="3">
    <source>
        <dbReference type="EMBL" id="RFF32617.1"/>
    </source>
</evidence>
<dbReference type="Gene3D" id="2.60.40.10">
    <property type="entry name" value="Immunoglobulins"/>
    <property type="match status" value="14"/>
</dbReference>
<dbReference type="InterPro" id="IPR022038">
    <property type="entry name" value="Ig-like_bact"/>
</dbReference>
<evidence type="ECO:0000313" key="4">
    <source>
        <dbReference type="Proteomes" id="UP000260351"/>
    </source>
</evidence>
<sequence length="5837" mass="628597">MSGPVLGDVILPEDYPPQGLEAPQALRNVDDYFGPVERHGNLLTTATEWPLDSYVEDELNVAIRQALTEIVIGNQGDRFDFVMVLTTFPIELRSEELAANGMYWSVSNAVEGIGLPAFDQSADWGSSGRLQGFIDLGQASAERLFPQSREYQYLLTTAAHELMHRWSSYVGYMDSGTIKADLLGHADSHWNSLLDTQASVMYGHDWIEQGESEYQSGPVTRRYSALDLYLAGLADSSEVPPMLRLRSPQPDVPEFPEAGLSIEADPEWIAIENVIDAEGPRVPGVVESQKHFRAALVIVRRPEESIPAGLMASVERLRRDIQERFSSLVGGRAVLHIVPESVARAAPGLPHPLEGSTPSQTPEVAVGLALDWLEQVQGLQGFWTDREGSRWRDTASAVQAFRMLRPGSSALPVAEAAALEANPDTLEALAWRARALPGESGKDAETVEQLLALQRSDGGWGLTVQHQSSVEDTAGVLKAFWDVMPEHASSEALEFVAGAQNVDGGWGSYPGAQTHFPPTLSAIEALSLPIATHSEALQSGRDWLASRHRPSGEFRHEGEMFAPGGAARALALLIGHDVDPLLFDSTASWLSRQQGESGDWSGSAFSTASAILVLGRLELPNLQIDGQPSAQPETPIVGSLLQLSARVANSGRETAPPSTTRWYLGDPREGGTAISGPIQVPELPAGSSQLVEFLWETDSQPGEQDVWVAVEGQAGLEEWTLEDNYRHLPILVSDPPEGPELALHPSAISVSPAAIDSVPTEVQVTGTLWNHGGTSVNDTALVLIDTQSAPPTILAETFVDAPAGGESAFDVSFEYDGSQSSQLLLAADPNGLVADADRSNNEAEVGLTVSTGIDVAVESIALEPEEAPYAGHPLEIRVELANRGLAAAPSFAVDIDVLDSEGQPVHEATTSLSMDSLSSTFRNVDWQPATPGIYTVSVQADPEALLDDVDPLNNELEASFEVTVAEGMNLRLDPLSVLALPDPGVEGDAFNVTATVHSDGGEAVPAFSLGLFDGDPRSGGQLLGDVVYDNGLAPGESVDLNIQVDEFGLRGQQTLWLQADRLDEVSETDELDNLHAFDHQVLSLPDLMVQASDFSIDPAAPIPGEPVTLDTRIHNLGEQPADSVRFDLLEISPEGQSLIESRIVDEVAGEGFVTVSWSWTLGAVEDPERLRVVVDPEAEIPELSEANNESDLSLAAGEGPLFTTNRYFSPNGDGVKDDTLLVFRVEEALEVELIVERPGEVVRRFTEFAEDPVDRGQLRWDGRDDFGSVVVDGDYLVRLRSGNQDLASTVVTVDTDRSPLIRAHNFARVFHNQVEGFRQDNYEPIRVTDPELGPAYVVIDPYSVGQNSTLNGVYKSGVRRLDPVVTDQWIQDRADLTGIPFEPVDIAYDGGRRLAILAEEDGQYQIWLTDLSSVDSVAMFDVPVNDGDSLTLSGFGHAGRIILHHSAGSTDGSHFSALDPDSGQFVETVQLDWAPTRDQYSHLSEGVLVHGNGELAFFDFQGGSEVLDVQATDWPSFRADVAASGRYAAVHFADDLEEAVFLFSQDDRTLEELSRVESIPHFLGAEIYGPEGAPIQVDATVLGMSWSPTQEILAVANAVSGEISMVLAQQQEVLNFAIPLIQPEYSETMTIDGEGSLERQWRFRAIQDIATKVGPPEDCCDAPHSDGSAGSPPGGGLEMREGQPLKWDDRGERLMFALSDVIHAESDGYQVRVPGRSTLFTFERLSSEIEAVRSDSLWPYEGQSGRSLMPDSSHYGFGLHLVHPFRIPRFYWWSAGRPQEWLEPLGPYYVESFWSGEAGYVLVDEACATPDGAWGTECLPTPVLNLDRPTTWLSAVLAAEDLDLGGFATDRNLESWRIDMSPGDGQAAWQAVAGWTPSAVIDSRFLRWPPSVSGPVLLRLELADKAGNRHQATRRAILPVDPQEPVIELSTADPRLISPNGDGIKDATVLEYEAVLADPFYLRVFDLAGTEVFNQLVSHLPGELGTQLIEWGGDSHAGPVVADGEYSLELWRYLVPVAIDNTPPAVQVEEVVAPFLEKDASRDTRLAMVRSEISDQSIAEVIMESRLREGSLQWSEFRSIGDLNWIGISNSDFAAREFRIRAEDSAGNVTYGSVPWPGDYLMLMGVEDDEGRVHPDPTRKSLVFDPAIFNDESSDTVSWASKVSLTETDSLRLDALDLSLDRIDDLHIEFRAAGENEWQSYEVPPDEVRDGWAALPLDQIPAARMEARLRSSQPDLVSNLASLDLSYVGVPECIASYHEGFFEETDIAVAENDIVVFWQAYSSPDFQDRELRHVRPGQPPRTLEPVLVGSKGARAYVVRDVGSGEQTFVYRVRFDDGSERSRTVSFGCGSQAVPLPTCFNPSEHAGWFPDAIPDVDPLTHSRVFWRPHPGSDYPFAELFSEGAAGDQLVLPSLTGQDGARLYLLDKSSNYHAQLEIAESSNVVEYSVDTTCVQHVPIVRVHSLPALDCNTNAGGVRVSLLPPGDSAYPEEYAHVRSELQTMGGNVLSVLFDESAPEPFVPSGSDCPRPELLARGEVLLDDLAAGNYRIVTVTTSEQGNVWRDVKSIPVYAQAPSQDINAPQDQALVCVDESHPVIGVDHQFLDARLAPAMVEAWGHPSMVGPEGYRLEYSDVIRPDERSLNENLLGECEPNLSTPISLEAAPWASEKVSPFELYSLPGSPQSVTGVLDLNFSRVDRAGGRSCEARRVGVDSRVEAVNLGARPIQAWSQRQTAMLTLNGAASLRKFLYSGGTHEPLKLFMQVHPAVVDAQGDWVPAEPPVHIFDPLDIEGPASPELSPAEFVLEWNGQLDDGWVEDGFYFLVPSFQDGCRVSEFDGELVEVDSTSPLIEIESPQPSQTIETSLIEVIGSISDKYFERYEVSFGVGASPATWTLLSESEVEAPEPETLALGEVSGLDGPGVIRVRASDLLGNQSELLVPVTFDTPPPLIEMLTVNPKLFGPTGNGSLDSTAIGFSLAEAASVNLIVADAQENRLLDVLADEGFDQGAHTIEWDGEDAQDVVLPDGRYRVLISAQALDDADHIGEAGHDVVIDTTAPQLEFLYPDAPHIKGEGLAEIGFEELHPYLLSFELLDADDNPVDSGEVAQPSSQEEYGLVALDELDEGEYRLEVEAVDRAGNSSEANQTFVVDRTPPDIALGTPGEGDHLMVGKVYDVTGEVDDDHLTGWQLAVAVESEEPDWQVLHESNALPESSDLHEWLVDLPDGAYLFRLQAVDRAGNESEITRAFVVDGMPPEAQIASPESHAWAGPELEVIGTAQDLNLGAYRMSMASLDNGEVSGDWLEIAFSEQGVAGSVLAATTPTAASGAYRLHLEAWDRAGNVGESTLDFNYAGMTPPPPTGLVAQVENQQDVRLSWQAPVHAVPLAGFNVYRNGELLTATPVLSTGMIDPGLVEGSYQYTVTALDEAGNESAPSVPANVIINLAAPTVQISSPAPASRVRGLVDVSGTAYSAEGFDSYKLWVQPSSGPAQLVQQSASPVLGGTLAVWNTTGLPDESEVSLMLEAEDTFGNAASVSVNVVIDNFAPQAPTGLVAEIVDDENVQLDWNPGSEPDLLGYLLYRNGDPVNWSGNLPDDLRLLALPDIAFLDEAVPDGLHAYRVFAIDEAGNVSPPSEPAEVELDRRPPAMTIVEPLSGHAFDESVRVTADSEDLDIAEVQFAWRAEGDVDWTNLGDPVSQRPYRRVWTPGELAWGEYEIRALASDTGGLTDPEPPVVAVQYADLTPPQIPLALSAAVDGTEVSLTWQAVPDDDLAGYRVYRGEFGFVMIAGPIEATEYVHTVGWNEWDDIREIGYRITAVDEAGNESEPSATVEVTVHEPELDQPYTPTPFPVTNLYGLSRVAGTTSGGVTAASDSQALPEVAVAEAAEFSLEAVGLFPGDNQITLQIEDSGGDRSIPATVNVTHGLPPEPPEGLVLADSGDVLSADWDDHVDPDVIGYRLFLNGNAIPADEPSPVPTDASTNYGDPWRALDGDPGSAWGDNYYHYESRRPYIEIEFAQPLIVTAVDLDWLPDRQGVDFNVLGWSGDVWSPLTQVRGNDEAENTLHLPMPYRTDRLRVEILELEQTGSDALGLRELELLVRPLLGDSEWQSEALMDGLYEVEVTAINGFGFESERSDAVEAGIGDVQPPESVVLTAAVDGSDVLLDWTESVSDNVAYYSLHRDGEEIVQVAVGEPTNHWDQALPNGSYSYVVYAVSEAGVPSLPSNTQSVQIDVQAPAAPVDLVVTSPAAGNALQIDWAGGPGPAPASYRLSRALAEEGSFELVVEQSATAYLDQPLDNGVTYYYVVEALDGIGNASGQSGVASGTPANVVAPSPPIFLYPGMIGETVDVAQSPQSFSGTAQAGSIIELWRDETLFASVSTIHAPEASWLTAPDSEVGIESTIVSDGEWVWAPMQGQDRIFNTRDGSTLGPWPESANRAVWDSANADLWRRLSGPDVYQRVDLDSGETEVLDTPLQTIEFASPAPDGVWALLAGYLAQGQPFGMFRWNRHSGDVEELEATEYSDFHVNTHVWSPDSTRVAWVRSDRLRVMDLTAGTFVEYGTDIRRVRPSWSPDGRFLAVVTGPDGNTGVEVFDTETGTAWQPPLAADSQSIPTWNHDGSRLLLLQGSEGRVVAFPSGEVIEQLDFAPVMQAFDAISWQRFSEILAVSESNGRLALLRPTGWFRMDEVEVHAGDNVFRGFAVDADGNASVPSGDLTVVLDEQAVPDLTIAADDLVVEPAAGMPGEAFVASAVIGNTGGAASPQTQALMVLTTPSVTGQSVLLEVPPLQAGAETTIEWELGELATEGVHELLIEIDPLVELNESSRSNNFAERSFVVGEPGEPAFDVLMASEFLAPGQSLNAELKLVNPGPEFSGHVDLQIRDAGGVLVAELDGRTIDTLPAGETWYSPVSWETEGVLAGQYALHATLHDAFGVELQEVVRAFNVQLDAQVEMTLAPEFGVVAKDEMAKILTGVEIVHSNGVVVDAGLELVAANAAGQEVRRWERNLGTILAGYRSSETISWPLEDIQTGTYELRLELSGPSILRTAVSSLTVVESAGAEELTGSVAFTQAPLSLGYSPGVAWEVQAPADTAYSDLPLRLTLATLPDGSALEVVEQDVAVDAGESSSGETAFASVLADQGDYAVTLEAWSEEASTWMPLASDSASALDLGAPVIEITDPAAGEIVRNPIGLAAVVTDSYSPIDEAAYRLGEDGPWIALFESGLGGYVASLETLEEGQHELRVRATDTAGNLSISAPRVFTVDDTPPEILVSGVSDGSIESTTVAPMIDVTDTHLDEVTITLDGESYISGTTIDEEGAHLLQVVASDLAGNTSQVTLQFELDFTPPDIAFVEPEEGATLLNGEVEAVLQTEPGAEVSVSRGAFQAETTADAQGLAVFESVSLELGENRIEASVLDSAGNQSDPVERMVEWLPPSGVLEGTIVPDALEFPADAQVAGVIELHNPAEEGLSNLAYRFRVSHEDVGEPLSEWYGDGDVPAGSTAEFGWNFASAGWPLGELTLVLEIQEGEDWIELDSRVVVLADVLPPDVLLRSPSAGQVVGGALNVLAEAVDEHSGIAMVELSLAGGAWQAMLPDAGVPDHYRADLQDLPKGDLELAVRGVDEWGNEAGVGPVEFVVDRTAPVISIGGVDDGQVGNEPVTPVIQVKDAHDVESQVQLDGEPFDSGTEVSAEGIYVLWVSAEDEAGNESETQIQFEIDLTTPTIEFTHPDPGDAIATGTVLLSGVTEPRSQVHLTGPSGEVTTHANEQGEFQVPDWPLQVGLNTIVGEAIDPAGNEGAPAQLEISYLPEDALFHDRFEALGLLFRTALLMPGRLTGADTWAKANDWEATRQ</sequence>
<keyword evidence="1" id="KW-0677">Repeat</keyword>
<dbReference type="InterPro" id="IPR025965">
    <property type="entry name" value="FlgD/Vpr_Ig-like"/>
</dbReference>
<dbReference type="InterPro" id="IPR036116">
    <property type="entry name" value="FN3_sf"/>
</dbReference>
<dbReference type="SUPFAM" id="SSF49265">
    <property type="entry name" value="Fibronectin type III"/>
    <property type="match status" value="3"/>
</dbReference>
<dbReference type="Gene3D" id="3.30.420.430">
    <property type="match status" value="1"/>
</dbReference>
<dbReference type="InterPro" id="IPR011042">
    <property type="entry name" value="6-blade_b-propeller_TolB-like"/>
</dbReference>
<protein>
    <recommendedName>
        <fullName evidence="2">Fibronectin type-III domain-containing protein</fullName>
    </recommendedName>
</protein>
<dbReference type="Gene3D" id="2.60.120.260">
    <property type="entry name" value="Galactose-binding domain-like"/>
    <property type="match status" value="1"/>
</dbReference>
<dbReference type="CDD" id="cd00063">
    <property type="entry name" value="FN3"/>
    <property type="match status" value="2"/>
</dbReference>
<dbReference type="PANTHER" id="PTHR13817:SF166">
    <property type="entry name" value="NEURONAL IGCAM-RELATED"/>
    <property type="match status" value="1"/>
</dbReference>
<dbReference type="PANTHER" id="PTHR13817">
    <property type="entry name" value="TITIN"/>
    <property type="match status" value="1"/>
</dbReference>
<dbReference type="Gene3D" id="2.60.40.4070">
    <property type="match status" value="2"/>
</dbReference>
<dbReference type="InterPro" id="IPR011044">
    <property type="entry name" value="Quino_amine_DH_bsu"/>
</dbReference>
<evidence type="ECO:0000259" key="2">
    <source>
        <dbReference type="PROSITE" id="PS50853"/>
    </source>
</evidence>
<dbReference type="EMBL" id="QUZK01000005">
    <property type="protein sequence ID" value="RFF32617.1"/>
    <property type="molecule type" value="Genomic_DNA"/>
</dbReference>
<keyword evidence="4" id="KW-1185">Reference proteome</keyword>
<dbReference type="Pfam" id="PF12245">
    <property type="entry name" value="Big_3_2"/>
    <property type="match status" value="1"/>
</dbReference>
<proteinExistence type="predicted"/>
<comment type="caution">
    <text evidence="3">The sequence shown here is derived from an EMBL/GenBank/DDBJ whole genome shotgun (WGS) entry which is preliminary data.</text>
</comment>
<dbReference type="Pfam" id="PF07705">
    <property type="entry name" value="CARDB"/>
    <property type="match status" value="4"/>
</dbReference>
<dbReference type="SUPFAM" id="SSF50969">
    <property type="entry name" value="YVTN repeat-like/Quinoprotein amine dehydrogenase"/>
    <property type="match status" value="1"/>
</dbReference>